<sequence length="125" mass="14300">MEATEKNQELEREIAEYEKSRAELWGNVSELVIAICQVSIGLQINGFLIYQLWKWIIVPTYGVEPITVGQGFGVGIFLALFRGEIPSLKKGNKRITVAEYRHRIRYSLQKLALFLLLGWLASLFV</sequence>
<gene>
    <name evidence="2" type="ORF">HNQ92_002586</name>
</gene>
<dbReference type="AlphaFoldDB" id="A0A840TT48"/>
<feature type="transmembrane region" description="Helical" evidence="1">
    <location>
        <begin position="31"/>
        <end position="53"/>
    </location>
</feature>
<keyword evidence="1" id="KW-0812">Transmembrane</keyword>
<keyword evidence="1" id="KW-1133">Transmembrane helix</keyword>
<proteinExistence type="predicted"/>
<dbReference type="EMBL" id="JACHGF010000003">
    <property type="protein sequence ID" value="MBB5284443.1"/>
    <property type="molecule type" value="Genomic_DNA"/>
</dbReference>
<feature type="transmembrane region" description="Helical" evidence="1">
    <location>
        <begin position="106"/>
        <end position="124"/>
    </location>
</feature>
<name>A0A840TT48_9BACT</name>
<dbReference type="RefSeq" id="WP_184174382.1">
    <property type="nucleotide sequence ID" value="NZ_JACHGF010000003.1"/>
</dbReference>
<protein>
    <submittedName>
        <fullName evidence="2">Uncharacterized protein</fullName>
    </submittedName>
</protein>
<evidence type="ECO:0000313" key="2">
    <source>
        <dbReference type="EMBL" id="MBB5284443.1"/>
    </source>
</evidence>
<feature type="transmembrane region" description="Helical" evidence="1">
    <location>
        <begin position="65"/>
        <end position="85"/>
    </location>
</feature>
<accession>A0A840TT48</accession>
<keyword evidence="1" id="KW-0472">Membrane</keyword>
<reference evidence="2 3" key="1">
    <citation type="submission" date="2020-08" db="EMBL/GenBank/DDBJ databases">
        <title>Genomic Encyclopedia of Type Strains, Phase IV (KMG-IV): sequencing the most valuable type-strain genomes for metagenomic binning, comparative biology and taxonomic classification.</title>
        <authorList>
            <person name="Goeker M."/>
        </authorList>
    </citation>
    <scope>NUCLEOTIDE SEQUENCE [LARGE SCALE GENOMIC DNA]</scope>
    <source>
        <strain evidence="2 3">DSM 105074</strain>
    </source>
</reference>
<evidence type="ECO:0000313" key="3">
    <source>
        <dbReference type="Proteomes" id="UP000557307"/>
    </source>
</evidence>
<dbReference type="Proteomes" id="UP000557307">
    <property type="component" value="Unassembled WGS sequence"/>
</dbReference>
<organism evidence="2 3">
    <name type="scientific">Rhabdobacter roseus</name>
    <dbReference type="NCBI Taxonomy" id="1655419"/>
    <lineage>
        <taxon>Bacteria</taxon>
        <taxon>Pseudomonadati</taxon>
        <taxon>Bacteroidota</taxon>
        <taxon>Cytophagia</taxon>
        <taxon>Cytophagales</taxon>
        <taxon>Cytophagaceae</taxon>
        <taxon>Rhabdobacter</taxon>
    </lineage>
</organism>
<comment type="caution">
    <text evidence="2">The sequence shown here is derived from an EMBL/GenBank/DDBJ whole genome shotgun (WGS) entry which is preliminary data.</text>
</comment>
<evidence type="ECO:0000256" key="1">
    <source>
        <dbReference type="SAM" id="Phobius"/>
    </source>
</evidence>
<keyword evidence="3" id="KW-1185">Reference proteome</keyword>